<dbReference type="EMBL" id="CADCXV010000708">
    <property type="protein sequence ID" value="CAB0033387.1"/>
    <property type="molecule type" value="Genomic_DNA"/>
</dbReference>
<organism evidence="2 3">
    <name type="scientific">Trichogramma brassicae</name>
    <dbReference type="NCBI Taxonomy" id="86971"/>
    <lineage>
        <taxon>Eukaryota</taxon>
        <taxon>Metazoa</taxon>
        <taxon>Ecdysozoa</taxon>
        <taxon>Arthropoda</taxon>
        <taxon>Hexapoda</taxon>
        <taxon>Insecta</taxon>
        <taxon>Pterygota</taxon>
        <taxon>Neoptera</taxon>
        <taxon>Endopterygota</taxon>
        <taxon>Hymenoptera</taxon>
        <taxon>Apocrita</taxon>
        <taxon>Proctotrupomorpha</taxon>
        <taxon>Chalcidoidea</taxon>
        <taxon>Trichogrammatidae</taxon>
        <taxon>Trichogramma</taxon>
    </lineage>
</organism>
<proteinExistence type="predicted"/>
<evidence type="ECO:0000313" key="2">
    <source>
        <dbReference type="EMBL" id="CAB0033387.1"/>
    </source>
</evidence>
<evidence type="ECO:0000256" key="1">
    <source>
        <dbReference type="SAM" id="MobiDB-lite"/>
    </source>
</evidence>
<feature type="region of interest" description="Disordered" evidence="1">
    <location>
        <begin position="362"/>
        <end position="388"/>
    </location>
</feature>
<sequence length="481" mass="54679">MIEIDSVTQFRTRSGGHISRDLHGGISRQHDQHLSAWLLSDHVQTRGQRRVRRRLVRASGPRGPQLRPDTGAVAAAHRPHGRQDVRPVDAEFRQCKTTVTLSKKLPEMMQLCILFIEHVRGSEENTHERGGLLVCRANDSLHHVICGTLACRERLSKIPAKISHRRLRTGHPLHDDTPEHIHLRQCSEHHGLYSPDKIQKIGLLLSTAFHFIIAGKNTADGPESVRPALYEQVRECAVEGTQNRDLHASHGRGLGENRRSTGEDDDAGLHEASPQHDQVLSGYLLLQLRVLLGFRAAPEITRGGRQRDPVSPGLSGEFHFLQSSHSTGLRLRVGVALPRQRHQAHDLLRRVRYLHLVRHAHIQPSRRSRHDDRASRRQVRQSDAQANSRRSTTIIRFEELGRSVYMSNWHELSFGDARSVILVLGWSNRPFRLTAGKLITLSIESFAKVSYTLRIQLNALYVLTRRAFHLRHLHQIFSRVS</sequence>
<dbReference type="Proteomes" id="UP000479190">
    <property type="component" value="Unassembled WGS sequence"/>
</dbReference>
<name>A0A6H5IF66_9HYME</name>
<gene>
    <name evidence="2" type="ORF">TBRA_LOCUS5299</name>
</gene>
<dbReference type="OrthoDB" id="6617147at2759"/>
<reference evidence="2 3" key="1">
    <citation type="submission" date="2020-02" db="EMBL/GenBank/DDBJ databases">
        <authorList>
            <person name="Ferguson B K."/>
        </authorList>
    </citation>
    <scope>NUCLEOTIDE SEQUENCE [LARGE SCALE GENOMIC DNA]</scope>
</reference>
<dbReference type="AlphaFoldDB" id="A0A6H5IF66"/>
<feature type="compositionally biased region" description="Basic and acidic residues" evidence="1">
    <location>
        <begin position="240"/>
        <end position="262"/>
    </location>
</feature>
<feature type="region of interest" description="Disordered" evidence="1">
    <location>
        <begin position="240"/>
        <end position="273"/>
    </location>
</feature>
<evidence type="ECO:0000313" key="3">
    <source>
        <dbReference type="Proteomes" id="UP000479190"/>
    </source>
</evidence>
<accession>A0A6H5IF66</accession>
<protein>
    <submittedName>
        <fullName evidence="2">Uncharacterized protein</fullName>
    </submittedName>
</protein>
<keyword evidence="3" id="KW-1185">Reference proteome</keyword>